<dbReference type="Pfam" id="PF07690">
    <property type="entry name" value="MFS_1"/>
    <property type="match status" value="1"/>
</dbReference>
<dbReference type="Gene3D" id="1.20.1250.20">
    <property type="entry name" value="MFS general substrate transporter like domains"/>
    <property type="match status" value="1"/>
</dbReference>
<evidence type="ECO:0000256" key="6">
    <source>
        <dbReference type="SAM" id="Phobius"/>
    </source>
</evidence>
<feature type="transmembrane region" description="Helical" evidence="6">
    <location>
        <begin position="131"/>
        <end position="152"/>
    </location>
</feature>
<evidence type="ECO:0000256" key="1">
    <source>
        <dbReference type="ARBA" id="ARBA00004651"/>
    </source>
</evidence>
<dbReference type="InterPro" id="IPR052524">
    <property type="entry name" value="MFS_Cyanate_Porter"/>
</dbReference>
<comment type="caution">
    <text evidence="8">The sequence shown here is derived from an EMBL/GenBank/DDBJ whole genome shotgun (WGS) entry which is preliminary data.</text>
</comment>
<dbReference type="Proteomes" id="UP000051820">
    <property type="component" value="Unassembled WGS sequence"/>
</dbReference>
<feature type="transmembrane region" description="Helical" evidence="6">
    <location>
        <begin position="164"/>
        <end position="186"/>
    </location>
</feature>
<feature type="transmembrane region" description="Helical" evidence="6">
    <location>
        <begin position="277"/>
        <end position="296"/>
    </location>
</feature>
<feature type="transmembrane region" description="Helical" evidence="6">
    <location>
        <begin position="334"/>
        <end position="356"/>
    </location>
</feature>
<dbReference type="GO" id="GO:0005886">
    <property type="term" value="C:plasma membrane"/>
    <property type="evidence" value="ECO:0007669"/>
    <property type="project" value="UniProtKB-SubCell"/>
</dbReference>
<sequence>MIQRNRLRGTAIVFVGVILSSLNLRAAVTSLSDIFNSVASSVHGFDISMIGTLPLISFAIFGLLAPLLARRFGYEISLLISMIFVTLGLGLRILAPTFIGFATSTIVALAGMAFGNTLLPPLFKKYFPDHIGMVTAIYAVLLAVSAGTPSIISSDTVNTLGWRFSLGIWAIVGLVAALPWLMQTVLNRQEVTVKISDKTRNSSHPHYQMKMTISIALLFGVGGMLPMYTMINWLPSYLATVGFSGHNIGTMMFLYNILGIGHSIIVPLVIGRMKHPYYLIVLAVFLQTLTFIGFWLVPGLSWAWVVIAAPGLLTVPAAFQLFNLRSKTAGGAAFLSSIAQFVGYMLATLGPLVFGWLKDWTGNYNFSFAFMILISLLTLTFGFTATLPGYVEDSQSKER</sequence>
<evidence type="ECO:0000259" key="7">
    <source>
        <dbReference type="PROSITE" id="PS50850"/>
    </source>
</evidence>
<dbReference type="InterPro" id="IPR036259">
    <property type="entry name" value="MFS_trans_sf"/>
</dbReference>
<evidence type="ECO:0000313" key="8">
    <source>
        <dbReference type="EMBL" id="KRM11830.1"/>
    </source>
</evidence>
<dbReference type="EMBL" id="AZGF01000014">
    <property type="protein sequence ID" value="KRM11830.1"/>
    <property type="molecule type" value="Genomic_DNA"/>
</dbReference>
<evidence type="ECO:0000256" key="2">
    <source>
        <dbReference type="ARBA" id="ARBA00022448"/>
    </source>
</evidence>
<dbReference type="eggNOG" id="COG2807">
    <property type="taxonomic scope" value="Bacteria"/>
</dbReference>
<dbReference type="InterPro" id="IPR020846">
    <property type="entry name" value="MFS_dom"/>
</dbReference>
<dbReference type="RefSeq" id="WP_010622672.1">
    <property type="nucleotide sequence ID" value="NZ_AZGF01000014.1"/>
</dbReference>
<feature type="transmembrane region" description="Helical" evidence="6">
    <location>
        <begin position="302"/>
        <end position="322"/>
    </location>
</feature>
<organism evidence="8 9">
    <name type="scientific">Paucilactobacillus suebicus DSM 5007 = KCTC 3549</name>
    <dbReference type="NCBI Taxonomy" id="1423807"/>
    <lineage>
        <taxon>Bacteria</taxon>
        <taxon>Bacillati</taxon>
        <taxon>Bacillota</taxon>
        <taxon>Bacilli</taxon>
        <taxon>Lactobacillales</taxon>
        <taxon>Lactobacillaceae</taxon>
        <taxon>Paucilactobacillus</taxon>
    </lineage>
</organism>
<proteinExistence type="predicted"/>
<evidence type="ECO:0000256" key="3">
    <source>
        <dbReference type="ARBA" id="ARBA00022692"/>
    </source>
</evidence>
<dbReference type="PATRIC" id="fig|1423807.3.peg.509"/>
<keyword evidence="4 6" id="KW-1133">Transmembrane helix</keyword>
<feature type="transmembrane region" description="Helical" evidence="6">
    <location>
        <begin position="50"/>
        <end position="69"/>
    </location>
</feature>
<dbReference type="STRING" id="1423807.FD16_GL000501"/>
<feature type="domain" description="Major facilitator superfamily (MFS) profile" evidence="7">
    <location>
        <begin position="9"/>
        <end position="392"/>
    </location>
</feature>
<feature type="transmembrane region" description="Helical" evidence="6">
    <location>
        <begin position="248"/>
        <end position="270"/>
    </location>
</feature>
<comment type="subcellular location">
    <subcellularLocation>
        <location evidence="1">Cell membrane</location>
        <topology evidence="1">Multi-pass membrane protein</topology>
    </subcellularLocation>
</comment>
<feature type="transmembrane region" description="Helical" evidence="6">
    <location>
        <begin position="207"/>
        <end position="228"/>
    </location>
</feature>
<dbReference type="PANTHER" id="PTHR23523">
    <property type="match status" value="1"/>
</dbReference>
<protein>
    <submittedName>
        <fullName evidence="8">MFS transporter</fullName>
    </submittedName>
</protein>
<reference evidence="8 9" key="1">
    <citation type="journal article" date="2015" name="Genome Announc.">
        <title>Expanding the biotechnology potential of lactobacilli through comparative genomics of 213 strains and associated genera.</title>
        <authorList>
            <person name="Sun Z."/>
            <person name="Harris H.M."/>
            <person name="McCann A."/>
            <person name="Guo C."/>
            <person name="Argimon S."/>
            <person name="Zhang W."/>
            <person name="Yang X."/>
            <person name="Jeffery I.B."/>
            <person name="Cooney J.C."/>
            <person name="Kagawa T.F."/>
            <person name="Liu W."/>
            <person name="Song Y."/>
            <person name="Salvetti E."/>
            <person name="Wrobel A."/>
            <person name="Rasinkangas P."/>
            <person name="Parkhill J."/>
            <person name="Rea M.C."/>
            <person name="O'Sullivan O."/>
            <person name="Ritari J."/>
            <person name="Douillard F.P."/>
            <person name="Paul Ross R."/>
            <person name="Yang R."/>
            <person name="Briner A.E."/>
            <person name="Felis G.E."/>
            <person name="de Vos W.M."/>
            <person name="Barrangou R."/>
            <person name="Klaenhammer T.R."/>
            <person name="Caufield P.W."/>
            <person name="Cui Y."/>
            <person name="Zhang H."/>
            <person name="O'Toole P.W."/>
        </authorList>
    </citation>
    <scope>NUCLEOTIDE SEQUENCE [LARGE SCALE GENOMIC DNA]</scope>
    <source>
        <strain evidence="8 9">DSM 5007</strain>
    </source>
</reference>
<feature type="transmembrane region" description="Helical" evidence="6">
    <location>
        <begin position="368"/>
        <end position="391"/>
    </location>
</feature>
<dbReference type="PROSITE" id="PS50850">
    <property type="entry name" value="MFS"/>
    <property type="match status" value="1"/>
</dbReference>
<evidence type="ECO:0000313" key="9">
    <source>
        <dbReference type="Proteomes" id="UP000051820"/>
    </source>
</evidence>
<name>A0A0R1W9Q4_9LACO</name>
<keyword evidence="2" id="KW-0813">Transport</keyword>
<evidence type="ECO:0000256" key="5">
    <source>
        <dbReference type="ARBA" id="ARBA00023136"/>
    </source>
</evidence>
<accession>A0A0R1W9Q4</accession>
<dbReference type="InterPro" id="IPR011701">
    <property type="entry name" value="MFS"/>
</dbReference>
<dbReference type="OrthoDB" id="9797740at2"/>
<dbReference type="AlphaFoldDB" id="A0A0R1W9Q4"/>
<keyword evidence="9" id="KW-1185">Reference proteome</keyword>
<feature type="transmembrane region" description="Helical" evidence="6">
    <location>
        <begin position="101"/>
        <end position="119"/>
    </location>
</feature>
<dbReference type="PANTHER" id="PTHR23523:SF2">
    <property type="entry name" value="2-NITROIMIDAZOLE TRANSPORTER"/>
    <property type="match status" value="1"/>
</dbReference>
<feature type="transmembrane region" description="Helical" evidence="6">
    <location>
        <begin position="76"/>
        <end position="95"/>
    </location>
</feature>
<dbReference type="GO" id="GO:0022857">
    <property type="term" value="F:transmembrane transporter activity"/>
    <property type="evidence" value="ECO:0007669"/>
    <property type="project" value="InterPro"/>
</dbReference>
<gene>
    <name evidence="8" type="ORF">FD16_GL000501</name>
</gene>
<dbReference type="SUPFAM" id="SSF103473">
    <property type="entry name" value="MFS general substrate transporter"/>
    <property type="match status" value="1"/>
</dbReference>
<keyword evidence="5 6" id="KW-0472">Membrane</keyword>
<evidence type="ECO:0000256" key="4">
    <source>
        <dbReference type="ARBA" id="ARBA00022989"/>
    </source>
</evidence>
<keyword evidence="3 6" id="KW-0812">Transmembrane</keyword>